<evidence type="ECO:0000256" key="5">
    <source>
        <dbReference type="ARBA" id="ARBA00022737"/>
    </source>
</evidence>
<dbReference type="InterPro" id="IPR036322">
    <property type="entry name" value="WD40_repeat_dom_sf"/>
</dbReference>
<keyword evidence="7" id="KW-1185">Reference proteome</keyword>
<comment type="caution">
    <text evidence="6">The sequence shown here is derived from an EMBL/GenBank/DDBJ whole genome shotgun (WGS) entry which is preliminary data.</text>
</comment>
<dbReference type="Proteomes" id="UP001328107">
    <property type="component" value="Unassembled WGS sequence"/>
</dbReference>
<dbReference type="PANTHER" id="PTHR14344:SF3">
    <property type="entry name" value="WD REPEAT-CONTAINING PROTEIN 6"/>
    <property type="match status" value="1"/>
</dbReference>
<sequence length="1095" mass="121431">MSSCSLLQLPRLSVWITADGRVISGCGPHLEVYSSKINGDYSMLSRTSIFASCGRPVTGVWKMSDSDYFVVIGSSLLCVLKETELNLPVVPSSRIYSFTDEIVTVAYTSCKEISSVQYLFELGLILRSGRTICVTASIDDTNRLRVDIIAEYDCADSGLLMSALCLTPAQSTTPWENLRCIAGSAMGEVRLWGTTNGQRSSSTLACGKIGFVISMAVVDECDERGVATVVAVTENRAVNLWRICYMKSNWLQLLQKEEAAHLVRPSAIVCCRRTRRAVSAAEDGELCVWAIAETRFSLLRRFQTRVGSVRSLAIDEQERVIYGSMTGSLFSLPISSLIDSPKIEFIKGLQKEFKDSDRPSIRSFAVVHRHQERPDERSILQTTRQAIFQCLGEDGSIFEVSGDTVSERFENEGSYLHLHSWTDIDCAITVVHDEKKLRMNSYLPPSVSTSTSVCTVLSESSIKCTILTARPTMSRSEERGTQPFVVVQSTDGGIALISHCFGEVRFWRYRIPCLNERAKEDNGGFGKKRRQNHTLIVNTVAIDRSTKTAWHVILGTTNGRLMYAPMRGDGEMVPDCENVLDFALDVQRSSESLNMCPRSHRFEKTSISQLEYCYEREECTALTKNGWLIRLRVEVDKGLVVCEEEISRELGVEWPVKIERIGGEEYVVGFNERNLVVVSRRLKTCLLSIDCGGGHRQVSIDLEASKGGSNSRTSRGYGSKDVDIERITVYYGKHQGIVSHSQQPLTFGLRQLAWTPHRDKIVFCTSIDRYVLTGSIDGEIVLGAKDLDSLSVLRRWYIPETTKACIAERGENSNSLRFVFGGPKGDLYMTEWCEQDRCCSSLIPIPTANDSRIIDIHAIGDYVVAAFADAKIAVFHLDSNLCARIIAVWKMPIAYRSTFAKVIYKNEKLRISRVPLLIGDGNCISQIDAHFSKLIDGRILVDGITSGGTLIRLAFDVVEGLVDHVWNVPIDRSALTEIRRDSAEGIMVISSDSGTVFMYNDSDESHFELLSALPHAHVCQITGLTVFRSAGALRVASVSMDCSVSVMEMHLSDRKFSLVGRCVIAVNDPSSIQIMSEAGILKAIVAGCGLDVVEL</sequence>
<dbReference type="PANTHER" id="PTHR14344">
    <property type="entry name" value="WD REPEAT PROTEIN"/>
    <property type="match status" value="1"/>
</dbReference>
<evidence type="ECO:0000256" key="2">
    <source>
        <dbReference type="ARBA" id="ARBA00022490"/>
    </source>
</evidence>
<evidence type="ECO:0000256" key="3">
    <source>
        <dbReference type="ARBA" id="ARBA00022574"/>
    </source>
</evidence>
<reference evidence="7" key="1">
    <citation type="submission" date="2022-10" db="EMBL/GenBank/DDBJ databases">
        <title>Genome assembly of Pristionchus species.</title>
        <authorList>
            <person name="Yoshida K."/>
            <person name="Sommer R.J."/>
        </authorList>
    </citation>
    <scope>NUCLEOTIDE SEQUENCE [LARGE SCALE GENOMIC DNA]</scope>
    <source>
        <strain evidence="7">RS5460</strain>
    </source>
</reference>
<evidence type="ECO:0000313" key="7">
    <source>
        <dbReference type="Proteomes" id="UP001328107"/>
    </source>
</evidence>
<protein>
    <recommendedName>
        <fullName evidence="8">WD40 domain-containing protein</fullName>
    </recommendedName>
</protein>
<keyword evidence="3" id="KW-0853">WD repeat</keyword>
<accession>A0AAN4Z0W5</accession>
<gene>
    <name evidence="6" type="ORF">PMAYCL1PPCAC_00103</name>
</gene>
<dbReference type="AlphaFoldDB" id="A0AAN4Z0W5"/>
<proteinExistence type="predicted"/>
<dbReference type="GO" id="GO:0030488">
    <property type="term" value="P:tRNA methylation"/>
    <property type="evidence" value="ECO:0007669"/>
    <property type="project" value="TreeGrafter"/>
</dbReference>
<dbReference type="InterPro" id="IPR015943">
    <property type="entry name" value="WD40/YVTN_repeat-like_dom_sf"/>
</dbReference>
<keyword evidence="2" id="KW-0963">Cytoplasm</keyword>
<evidence type="ECO:0000313" key="6">
    <source>
        <dbReference type="EMBL" id="GMR29908.1"/>
    </source>
</evidence>
<keyword evidence="4" id="KW-0819">tRNA processing</keyword>
<keyword evidence="5" id="KW-0677">Repeat</keyword>
<dbReference type="GO" id="GO:0005737">
    <property type="term" value="C:cytoplasm"/>
    <property type="evidence" value="ECO:0007669"/>
    <property type="project" value="UniProtKB-SubCell"/>
</dbReference>
<dbReference type="EMBL" id="BTRK01000001">
    <property type="protein sequence ID" value="GMR29908.1"/>
    <property type="molecule type" value="Genomic_DNA"/>
</dbReference>
<comment type="subcellular location">
    <subcellularLocation>
        <location evidence="1">Cytoplasm</location>
    </subcellularLocation>
</comment>
<dbReference type="SUPFAM" id="SSF50978">
    <property type="entry name" value="WD40 repeat-like"/>
    <property type="match status" value="1"/>
</dbReference>
<dbReference type="Gene3D" id="2.130.10.10">
    <property type="entry name" value="YVTN repeat-like/Quinoprotein amine dehydrogenase"/>
    <property type="match status" value="1"/>
</dbReference>
<evidence type="ECO:0000256" key="4">
    <source>
        <dbReference type="ARBA" id="ARBA00022694"/>
    </source>
</evidence>
<evidence type="ECO:0008006" key="8">
    <source>
        <dbReference type="Google" id="ProtNLM"/>
    </source>
</evidence>
<dbReference type="InterPro" id="IPR051973">
    <property type="entry name" value="tRNA_Anticodon_Mtase-Reg"/>
</dbReference>
<name>A0AAN4Z0W5_9BILA</name>
<evidence type="ECO:0000256" key="1">
    <source>
        <dbReference type="ARBA" id="ARBA00004496"/>
    </source>
</evidence>
<organism evidence="6 7">
    <name type="scientific">Pristionchus mayeri</name>
    <dbReference type="NCBI Taxonomy" id="1317129"/>
    <lineage>
        <taxon>Eukaryota</taxon>
        <taxon>Metazoa</taxon>
        <taxon>Ecdysozoa</taxon>
        <taxon>Nematoda</taxon>
        <taxon>Chromadorea</taxon>
        <taxon>Rhabditida</taxon>
        <taxon>Rhabditina</taxon>
        <taxon>Diplogasteromorpha</taxon>
        <taxon>Diplogasteroidea</taxon>
        <taxon>Neodiplogasteridae</taxon>
        <taxon>Pristionchus</taxon>
    </lineage>
</organism>